<name>A0A0F5JUT1_9BURK</name>
<reference evidence="1 2" key="1">
    <citation type="submission" date="2015-03" db="EMBL/GenBank/DDBJ databases">
        <title>Draft Genome Sequence of Burkholderia andropogonis type strain ICMP2807, isolated from Sorghum bicolor.</title>
        <authorList>
            <person name="Lopes-Santos L."/>
            <person name="Castro D.B."/>
            <person name="Ottoboni L.M."/>
            <person name="Park D."/>
            <person name="Weirc B.S."/>
            <person name="Destefano S.A."/>
        </authorList>
    </citation>
    <scope>NUCLEOTIDE SEQUENCE [LARGE SCALE GENOMIC DNA]</scope>
    <source>
        <strain evidence="1 2">ICMP2807</strain>
    </source>
</reference>
<sequence length="115" mass="12890">MRFCASSRRGALPWQKAIFEAWSDPRPLSADVIEFFDYYMHDSQAAWAHYRDKAAVALIQNGASQTCAIAFMKQASEYCAKAQGESDAGTIAFLRPRTLFFGEKEDVFAVTDTGY</sequence>
<dbReference type="Proteomes" id="UP000033618">
    <property type="component" value="Unassembled WGS sequence"/>
</dbReference>
<accession>A0A0F5JUT1</accession>
<keyword evidence="2" id="KW-1185">Reference proteome</keyword>
<dbReference type="AlphaFoldDB" id="A0A0F5JUT1"/>
<protein>
    <submittedName>
        <fullName evidence="1">Uncharacterized protein</fullName>
    </submittedName>
</protein>
<proteinExistence type="predicted"/>
<gene>
    <name evidence="1" type="ORF">WM40_23335</name>
</gene>
<dbReference type="PATRIC" id="fig|28092.6.peg.5481"/>
<dbReference type="EMBL" id="LAQU01000044">
    <property type="protein sequence ID" value="KKB61404.1"/>
    <property type="molecule type" value="Genomic_DNA"/>
</dbReference>
<organism evidence="1 2">
    <name type="scientific">Robbsia andropogonis</name>
    <dbReference type="NCBI Taxonomy" id="28092"/>
    <lineage>
        <taxon>Bacteria</taxon>
        <taxon>Pseudomonadati</taxon>
        <taxon>Pseudomonadota</taxon>
        <taxon>Betaproteobacteria</taxon>
        <taxon>Burkholderiales</taxon>
        <taxon>Burkholderiaceae</taxon>
        <taxon>Robbsia</taxon>
    </lineage>
</organism>
<dbReference type="OrthoDB" id="4378831at2"/>
<dbReference type="RefSeq" id="WP_046154134.1">
    <property type="nucleotide sequence ID" value="NZ_CADFGU010000015.1"/>
</dbReference>
<evidence type="ECO:0000313" key="1">
    <source>
        <dbReference type="EMBL" id="KKB61404.1"/>
    </source>
</evidence>
<evidence type="ECO:0000313" key="2">
    <source>
        <dbReference type="Proteomes" id="UP000033618"/>
    </source>
</evidence>
<comment type="caution">
    <text evidence="1">The sequence shown here is derived from an EMBL/GenBank/DDBJ whole genome shotgun (WGS) entry which is preliminary data.</text>
</comment>